<dbReference type="RefSeq" id="WP_170841558.1">
    <property type="nucleotide sequence ID" value="NZ_FOSP01000003.1"/>
</dbReference>
<dbReference type="EMBL" id="FOSP01000003">
    <property type="protein sequence ID" value="SFK26949.1"/>
    <property type="molecule type" value="Genomic_DNA"/>
</dbReference>
<name>A0A1I3Y6C9_9PROT</name>
<accession>A0A1I3Y6C9</accession>
<gene>
    <name evidence="1" type="ORF">SAMN05216302_100335</name>
</gene>
<protein>
    <submittedName>
        <fullName evidence="1">Uncharacterized protein</fullName>
    </submittedName>
</protein>
<keyword evidence="2" id="KW-1185">Reference proteome</keyword>
<evidence type="ECO:0000313" key="2">
    <source>
        <dbReference type="Proteomes" id="UP000199533"/>
    </source>
</evidence>
<dbReference type="AlphaFoldDB" id="A0A1I3Y6C9"/>
<dbReference type="Proteomes" id="UP000199533">
    <property type="component" value="Unassembled WGS sequence"/>
</dbReference>
<sequence length="46" mass="5176">MKQTLLVLVLASFFLAACGGRPGQALPEQEKENFERILKEEAEKNK</sequence>
<evidence type="ECO:0000313" key="1">
    <source>
        <dbReference type="EMBL" id="SFK26949.1"/>
    </source>
</evidence>
<organism evidence="1 2">
    <name type="scientific">Nitrosomonas aestuarii</name>
    <dbReference type="NCBI Taxonomy" id="52441"/>
    <lineage>
        <taxon>Bacteria</taxon>
        <taxon>Pseudomonadati</taxon>
        <taxon>Pseudomonadota</taxon>
        <taxon>Betaproteobacteria</taxon>
        <taxon>Nitrosomonadales</taxon>
        <taxon>Nitrosomonadaceae</taxon>
        <taxon>Nitrosomonas</taxon>
    </lineage>
</organism>
<dbReference type="PROSITE" id="PS51257">
    <property type="entry name" value="PROKAR_LIPOPROTEIN"/>
    <property type="match status" value="1"/>
</dbReference>
<reference evidence="2" key="1">
    <citation type="submission" date="2016-10" db="EMBL/GenBank/DDBJ databases">
        <authorList>
            <person name="Varghese N."/>
            <person name="Submissions S."/>
        </authorList>
    </citation>
    <scope>NUCLEOTIDE SEQUENCE [LARGE SCALE GENOMIC DNA]</scope>
    <source>
        <strain evidence="2">Nm69</strain>
    </source>
</reference>
<proteinExistence type="predicted"/>